<name>A0A1I1K784_NATHA</name>
<keyword evidence="4" id="KW-1185">Reference proteome</keyword>
<feature type="compositionally biased region" description="Basic and acidic residues" evidence="1">
    <location>
        <begin position="132"/>
        <end position="145"/>
    </location>
</feature>
<keyword evidence="2" id="KW-1133">Transmembrane helix</keyword>
<dbReference type="Proteomes" id="UP000199161">
    <property type="component" value="Unassembled WGS sequence"/>
</dbReference>
<dbReference type="OrthoDB" id="170613at2157"/>
<organism evidence="3 4">
    <name type="scientific">Natronobacterium haloterrestre</name>
    <name type="common">Halobiforma haloterrestris</name>
    <dbReference type="NCBI Taxonomy" id="148448"/>
    <lineage>
        <taxon>Archaea</taxon>
        <taxon>Methanobacteriati</taxon>
        <taxon>Methanobacteriota</taxon>
        <taxon>Stenosarchaea group</taxon>
        <taxon>Halobacteria</taxon>
        <taxon>Halobacteriales</taxon>
        <taxon>Natrialbaceae</taxon>
        <taxon>Natronobacterium</taxon>
    </lineage>
</organism>
<dbReference type="RefSeq" id="WP_089789407.1">
    <property type="nucleotide sequence ID" value="NZ_FOKW01000010.1"/>
</dbReference>
<feature type="region of interest" description="Disordered" evidence="1">
    <location>
        <begin position="117"/>
        <end position="145"/>
    </location>
</feature>
<proteinExistence type="predicted"/>
<gene>
    <name evidence="3" type="ORF">SAMN05444422_110134</name>
</gene>
<keyword evidence="2" id="KW-0472">Membrane</keyword>
<keyword evidence="2" id="KW-0812">Transmembrane</keyword>
<evidence type="ECO:0000313" key="4">
    <source>
        <dbReference type="Proteomes" id="UP000199161"/>
    </source>
</evidence>
<sequence>MGVPAWFRTLPTWAAVLSGLLAVLVAMTALSMVLGIVFAGIAIGVEVGSLAVGIVAALLGLTIVLVPVVAAVLVLSSDDEPDTVGDEPIPEVDSLRERYLNGDLDEEAFERRLDELLADADDEPGSLPSGERPGEGRSLLEEHDR</sequence>
<feature type="transmembrane region" description="Helical" evidence="2">
    <location>
        <begin position="51"/>
        <end position="75"/>
    </location>
</feature>
<dbReference type="AlphaFoldDB" id="A0A1I1K784"/>
<evidence type="ECO:0000256" key="2">
    <source>
        <dbReference type="SAM" id="Phobius"/>
    </source>
</evidence>
<evidence type="ECO:0000256" key="1">
    <source>
        <dbReference type="SAM" id="MobiDB-lite"/>
    </source>
</evidence>
<dbReference type="EMBL" id="FOKW01000010">
    <property type="protein sequence ID" value="SFC56411.1"/>
    <property type="molecule type" value="Genomic_DNA"/>
</dbReference>
<reference evidence="4" key="1">
    <citation type="submission" date="2016-10" db="EMBL/GenBank/DDBJ databases">
        <authorList>
            <person name="Varghese N."/>
            <person name="Submissions S."/>
        </authorList>
    </citation>
    <scope>NUCLEOTIDE SEQUENCE [LARGE SCALE GENOMIC DNA]</scope>
    <source>
        <strain evidence="4">DSM 13078</strain>
    </source>
</reference>
<evidence type="ECO:0000313" key="3">
    <source>
        <dbReference type="EMBL" id="SFC56411.1"/>
    </source>
</evidence>
<feature type="transmembrane region" description="Helical" evidence="2">
    <location>
        <begin position="12"/>
        <end position="45"/>
    </location>
</feature>
<accession>A0A1I1K784</accession>
<protein>
    <submittedName>
        <fullName evidence="3">Uncharacterized membrane protein</fullName>
    </submittedName>
</protein>